<dbReference type="InterPro" id="IPR011545">
    <property type="entry name" value="DEAD/DEAH_box_helicase_dom"/>
</dbReference>
<dbReference type="GO" id="GO:0005737">
    <property type="term" value="C:cytoplasm"/>
    <property type="evidence" value="ECO:0007669"/>
    <property type="project" value="TreeGrafter"/>
</dbReference>
<evidence type="ECO:0000256" key="6">
    <source>
        <dbReference type="ARBA" id="ARBA00034617"/>
    </source>
</evidence>
<keyword evidence="2" id="KW-0547">Nucleotide-binding</keyword>
<dbReference type="SUPFAM" id="SSF52540">
    <property type="entry name" value="P-loop containing nucleoside triphosphate hydrolases"/>
    <property type="match status" value="1"/>
</dbReference>
<dbReference type="GO" id="GO:0003677">
    <property type="term" value="F:DNA binding"/>
    <property type="evidence" value="ECO:0007669"/>
    <property type="project" value="UniProtKB-KW"/>
</dbReference>
<organism evidence="10 11">
    <name type="scientific">Laccaria amethystina LaAM-08-1</name>
    <dbReference type="NCBI Taxonomy" id="1095629"/>
    <lineage>
        <taxon>Eukaryota</taxon>
        <taxon>Fungi</taxon>
        <taxon>Dikarya</taxon>
        <taxon>Basidiomycota</taxon>
        <taxon>Agaricomycotina</taxon>
        <taxon>Agaricomycetes</taxon>
        <taxon>Agaricomycetidae</taxon>
        <taxon>Agaricales</taxon>
        <taxon>Agaricineae</taxon>
        <taxon>Hydnangiaceae</taxon>
        <taxon>Laccaria</taxon>
    </lineage>
</organism>
<keyword evidence="11" id="KW-1185">Reference proteome</keyword>
<evidence type="ECO:0000256" key="2">
    <source>
        <dbReference type="ARBA" id="ARBA00022741"/>
    </source>
</evidence>
<dbReference type="PANTHER" id="PTHR13710:SF105">
    <property type="entry name" value="ATP-DEPENDENT DNA HELICASE Q1"/>
    <property type="match status" value="1"/>
</dbReference>
<evidence type="ECO:0000313" key="10">
    <source>
        <dbReference type="EMBL" id="KIJ91905.1"/>
    </source>
</evidence>
<protein>
    <recommendedName>
        <fullName evidence="7">DNA 3'-5' helicase</fullName>
        <ecNumber evidence="7">5.6.2.4</ecNumber>
    </recommendedName>
</protein>
<dbReference type="AlphaFoldDB" id="A0A0C9WNF4"/>
<comment type="similarity">
    <text evidence="1">Belongs to the helicase family. RecQ subfamily.</text>
</comment>
<comment type="catalytic activity">
    <reaction evidence="6">
        <text>Couples ATP hydrolysis with the unwinding of duplex DNA by translocating in the 3'-5' direction.</text>
        <dbReference type="EC" id="5.6.2.4"/>
    </reaction>
</comment>
<dbReference type="Proteomes" id="UP000054477">
    <property type="component" value="Unassembled WGS sequence"/>
</dbReference>
<dbReference type="Gene3D" id="3.40.50.300">
    <property type="entry name" value="P-loop containing nucleotide triphosphate hydrolases"/>
    <property type="match status" value="2"/>
</dbReference>
<dbReference type="GO" id="GO:0043138">
    <property type="term" value="F:3'-5' DNA helicase activity"/>
    <property type="evidence" value="ECO:0007669"/>
    <property type="project" value="UniProtKB-EC"/>
</dbReference>
<evidence type="ECO:0000256" key="1">
    <source>
        <dbReference type="ARBA" id="ARBA00005446"/>
    </source>
</evidence>
<reference evidence="11" key="2">
    <citation type="submission" date="2015-01" db="EMBL/GenBank/DDBJ databases">
        <title>Evolutionary Origins and Diversification of the Mycorrhizal Mutualists.</title>
        <authorList>
            <consortium name="DOE Joint Genome Institute"/>
            <consortium name="Mycorrhizal Genomics Consortium"/>
            <person name="Kohler A."/>
            <person name="Kuo A."/>
            <person name="Nagy L.G."/>
            <person name="Floudas D."/>
            <person name="Copeland A."/>
            <person name="Barry K.W."/>
            <person name="Cichocki N."/>
            <person name="Veneault-Fourrey C."/>
            <person name="LaButti K."/>
            <person name="Lindquist E.A."/>
            <person name="Lipzen A."/>
            <person name="Lundell T."/>
            <person name="Morin E."/>
            <person name="Murat C."/>
            <person name="Riley R."/>
            <person name="Ohm R."/>
            <person name="Sun H."/>
            <person name="Tunlid A."/>
            <person name="Henrissat B."/>
            <person name="Grigoriev I.V."/>
            <person name="Hibbett D.S."/>
            <person name="Martin F."/>
        </authorList>
    </citation>
    <scope>NUCLEOTIDE SEQUENCE [LARGE SCALE GENOMIC DNA]</scope>
    <source>
        <strain evidence="11">LaAM-08-1</strain>
    </source>
</reference>
<dbReference type="InterPro" id="IPR027417">
    <property type="entry name" value="P-loop_NTPase"/>
</dbReference>
<dbReference type="InterPro" id="IPR001650">
    <property type="entry name" value="Helicase_C-like"/>
</dbReference>
<dbReference type="GO" id="GO:0000724">
    <property type="term" value="P:double-strand break repair via homologous recombination"/>
    <property type="evidence" value="ECO:0007669"/>
    <property type="project" value="TreeGrafter"/>
</dbReference>
<dbReference type="Pfam" id="PF00270">
    <property type="entry name" value="DEAD"/>
    <property type="match status" value="1"/>
</dbReference>
<dbReference type="GO" id="GO:0005524">
    <property type="term" value="F:ATP binding"/>
    <property type="evidence" value="ECO:0007669"/>
    <property type="project" value="UniProtKB-KW"/>
</dbReference>
<dbReference type="SMART" id="SM00490">
    <property type="entry name" value="HELICc"/>
    <property type="match status" value="1"/>
</dbReference>
<dbReference type="InterPro" id="IPR014001">
    <property type="entry name" value="Helicase_ATP-bd"/>
</dbReference>
<evidence type="ECO:0000256" key="4">
    <source>
        <dbReference type="ARBA" id="ARBA00023125"/>
    </source>
</evidence>
<keyword evidence="3" id="KW-0067">ATP-binding</keyword>
<feature type="compositionally biased region" description="Polar residues" evidence="8">
    <location>
        <begin position="472"/>
        <end position="486"/>
    </location>
</feature>
<dbReference type="HOGENOM" id="CLU_001103_19_4_1"/>
<feature type="domain" description="Helicase ATP-binding" evidence="9">
    <location>
        <begin position="1"/>
        <end position="117"/>
    </location>
</feature>
<evidence type="ECO:0000256" key="5">
    <source>
        <dbReference type="ARBA" id="ARBA00023235"/>
    </source>
</evidence>
<name>A0A0C9WNF4_9AGAR</name>
<dbReference type="PANTHER" id="PTHR13710">
    <property type="entry name" value="DNA HELICASE RECQ FAMILY MEMBER"/>
    <property type="match status" value="1"/>
</dbReference>
<dbReference type="EMBL" id="KN838956">
    <property type="protein sequence ID" value="KIJ91905.1"/>
    <property type="molecule type" value="Genomic_DNA"/>
</dbReference>
<feature type="region of interest" description="Disordered" evidence="8">
    <location>
        <begin position="462"/>
        <end position="503"/>
    </location>
</feature>
<dbReference type="PROSITE" id="PS51192">
    <property type="entry name" value="HELICASE_ATP_BIND_1"/>
    <property type="match status" value="1"/>
</dbReference>
<evidence type="ECO:0000259" key="9">
    <source>
        <dbReference type="PROSITE" id="PS51192"/>
    </source>
</evidence>
<keyword evidence="5" id="KW-0413">Isomerase</keyword>
<accession>A0A0C9WNF4</accession>
<evidence type="ECO:0000256" key="7">
    <source>
        <dbReference type="ARBA" id="ARBA00034808"/>
    </source>
</evidence>
<dbReference type="EC" id="5.6.2.4" evidence="7"/>
<dbReference type="GO" id="GO:0009378">
    <property type="term" value="F:four-way junction helicase activity"/>
    <property type="evidence" value="ECO:0007669"/>
    <property type="project" value="TreeGrafter"/>
</dbReference>
<dbReference type="GO" id="GO:0005694">
    <property type="term" value="C:chromosome"/>
    <property type="evidence" value="ECO:0007669"/>
    <property type="project" value="TreeGrafter"/>
</dbReference>
<dbReference type="OrthoDB" id="10261556at2759"/>
<evidence type="ECO:0000313" key="11">
    <source>
        <dbReference type="Proteomes" id="UP000054477"/>
    </source>
</evidence>
<gene>
    <name evidence="10" type="ORF">K443DRAFT_135401</name>
</gene>
<evidence type="ECO:0000256" key="8">
    <source>
        <dbReference type="SAM" id="MobiDB-lite"/>
    </source>
</evidence>
<dbReference type="STRING" id="1095629.A0A0C9WNF4"/>
<reference evidence="10 11" key="1">
    <citation type="submission" date="2014-04" db="EMBL/GenBank/DDBJ databases">
        <authorList>
            <consortium name="DOE Joint Genome Institute"/>
            <person name="Kuo A."/>
            <person name="Kohler A."/>
            <person name="Nagy L.G."/>
            <person name="Floudas D."/>
            <person name="Copeland A."/>
            <person name="Barry K.W."/>
            <person name="Cichocki N."/>
            <person name="Veneault-Fourrey C."/>
            <person name="LaButti K."/>
            <person name="Lindquist E.A."/>
            <person name="Lipzen A."/>
            <person name="Lundell T."/>
            <person name="Morin E."/>
            <person name="Murat C."/>
            <person name="Sun H."/>
            <person name="Tunlid A."/>
            <person name="Henrissat B."/>
            <person name="Grigoriev I.V."/>
            <person name="Hibbett D.S."/>
            <person name="Martin F."/>
            <person name="Nordberg H.P."/>
            <person name="Cantor M.N."/>
            <person name="Hua S.X."/>
        </authorList>
    </citation>
    <scope>NUCLEOTIDE SEQUENCE [LARGE SCALE GENOMIC DNA]</scope>
    <source>
        <strain evidence="10 11">LaAM-08-1</strain>
    </source>
</reference>
<sequence length="563" mass="62449">MATAVNSIHGGCTSEIMANICKGEWQIVLISPEIILSKPFIKEVLRSPAMASRILSVVVDEAHVVSHWGTSFRKQYAELGILRAILPKSTPFVAMSATLAPRVRDDILKKLQFNEKNYVDINIGNGRPNISIVVCGIQNPMNTFSDLDFVIPIGVKSVDNIPKTFIYTDQISAEVGIETRLTEHLPPALCDIGLICPFSATFSPDHRQQLLDLLKAGIIRILICTDAAGMGCNIPDVDVVVQWKLSAGRDPKRTSLAVLLVEKSVYEADLMKLDEALSDNKKKQVRQSSTYPKAPKGYAIRHGIQHGSFDGFCDENLLKEDVLLDRKSLDEGLYSLVQSGMCRQRVLTTIYRNDTPHESRITAILYPTIPCCDLCDPTLLDCTWPAPKINQPKAMAIKTGIVNETSILGDESIENLSSVGPIGRLNELERVVGMDWLWFGQYGDNLLEEIKGLDIHPMQCKQQQKRAEKNQKQAVTAPTQNPTPTAVNPMLPSHITAPAPPPAPISTPHLYAMPYRYATPQQQTYNPYSSMTHPYAIYPPFYGYYQTPMQPNPQVLSNVGPQN</sequence>
<dbReference type="Pfam" id="PF00271">
    <property type="entry name" value="Helicase_C"/>
    <property type="match status" value="1"/>
</dbReference>
<evidence type="ECO:0000256" key="3">
    <source>
        <dbReference type="ARBA" id="ARBA00022840"/>
    </source>
</evidence>
<proteinExistence type="inferred from homology"/>
<keyword evidence="4" id="KW-0238">DNA-binding</keyword>